<organism evidence="11 12">
    <name type="scientific">Leptobrachium leishanense</name>
    <name type="common">Leishan spiny toad</name>
    <dbReference type="NCBI Taxonomy" id="445787"/>
    <lineage>
        <taxon>Eukaryota</taxon>
        <taxon>Metazoa</taxon>
        <taxon>Chordata</taxon>
        <taxon>Craniata</taxon>
        <taxon>Vertebrata</taxon>
        <taxon>Euteleostomi</taxon>
        <taxon>Amphibia</taxon>
        <taxon>Batrachia</taxon>
        <taxon>Anura</taxon>
        <taxon>Pelobatoidea</taxon>
        <taxon>Megophryidae</taxon>
        <taxon>Leptobrachium</taxon>
    </lineage>
</organism>
<dbReference type="AlphaFoldDB" id="A0A8C5QS19"/>
<evidence type="ECO:0000256" key="6">
    <source>
        <dbReference type="ARBA" id="ARBA00022448"/>
    </source>
</evidence>
<evidence type="ECO:0000256" key="7">
    <source>
        <dbReference type="ARBA" id="ARBA00022927"/>
    </source>
</evidence>
<dbReference type="Gene3D" id="2.60.40.1170">
    <property type="entry name" value="Mu homology domain, subdomain B"/>
    <property type="match status" value="2"/>
</dbReference>
<name>A0A8C5QS19_9ANUR</name>
<comment type="similarity">
    <text evidence="3">Belongs to the adaptor complexes medium subunit family.</text>
</comment>
<accession>A0A8C5QS19</accession>
<proteinExistence type="inferred from homology"/>
<dbReference type="GO" id="GO:0005765">
    <property type="term" value="C:lysosomal membrane"/>
    <property type="evidence" value="ECO:0007669"/>
    <property type="project" value="UniProtKB-SubCell"/>
</dbReference>
<evidence type="ECO:0000313" key="12">
    <source>
        <dbReference type="Proteomes" id="UP000694569"/>
    </source>
</evidence>
<evidence type="ECO:0000256" key="5">
    <source>
        <dbReference type="ARBA" id="ARBA00021851"/>
    </source>
</evidence>
<evidence type="ECO:0000256" key="8">
    <source>
        <dbReference type="ARBA" id="ARBA00023136"/>
    </source>
</evidence>
<dbReference type="GO" id="GO:0005829">
    <property type="term" value="C:cytosol"/>
    <property type="evidence" value="ECO:0007669"/>
    <property type="project" value="TreeGrafter"/>
</dbReference>
<feature type="domain" description="MHD" evidence="10">
    <location>
        <begin position="204"/>
        <end position="473"/>
    </location>
</feature>
<dbReference type="SUPFAM" id="SSF49447">
    <property type="entry name" value="Second domain of Mu2 adaptin subunit (ap50) of ap2 adaptor"/>
    <property type="match status" value="1"/>
</dbReference>
<keyword evidence="12" id="KW-1185">Reference proteome</keyword>
<dbReference type="FunFam" id="2.60.40.1170:FF:000013">
    <property type="entry name" value="AP-5 complex subunit mu-1 isoform X1"/>
    <property type="match status" value="1"/>
</dbReference>
<keyword evidence="7" id="KW-0653">Protein transport</keyword>
<comment type="subunit">
    <text evidence="4">Probably part of the adaptor protein complex 5 (AP-5) a tetramer composed of AP5B1, AP5M1, AP5S1 and AP5Z1.</text>
</comment>
<dbReference type="GO" id="GO:0030119">
    <property type="term" value="C:AP-type membrane coat adaptor complex"/>
    <property type="evidence" value="ECO:0007669"/>
    <property type="project" value="TreeGrafter"/>
</dbReference>
<dbReference type="PANTHER" id="PTHR16082">
    <property type="entry name" value="AP-5 COMPLEX SUBUNIT MU-1"/>
    <property type="match status" value="1"/>
</dbReference>
<dbReference type="Ensembl" id="ENSLLET00000043482.1">
    <property type="protein sequence ID" value="ENSLLEP00000041805.1"/>
    <property type="gene ID" value="ENSLLEG00000026523.1"/>
</dbReference>
<gene>
    <name evidence="11" type="primary">AP5M1</name>
</gene>
<dbReference type="InterPro" id="IPR039591">
    <property type="entry name" value="AP5M1"/>
</dbReference>
<evidence type="ECO:0000256" key="1">
    <source>
        <dbReference type="ARBA" id="ARBA00004492"/>
    </source>
</evidence>
<evidence type="ECO:0000256" key="4">
    <source>
        <dbReference type="ARBA" id="ARBA00011174"/>
    </source>
</evidence>
<dbReference type="OrthoDB" id="1877176at2759"/>
<protein>
    <recommendedName>
        <fullName evidence="5">AP-5 complex subunit mu-1</fullName>
    </recommendedName>
    <alternativeName>
        <fullName evidence="9">Adaptor-related protein complex 5 subunit mu-1</fullName>
    </alternativeName>
</protein>
<evidence type="ECO:0000259" key="10">
    <source>
        <dbReference type="PROSITE" id="PS51072"/>
    </source>
</evidence>
<dbReference type="Proteomes" id="UP000694569">
    <property type="component" value="Unplaced"/>
</dbReference>
<evidence type="ECO:0000256" key="3">
    <source>
        <dbReference type="ARBA" id="ARBA00005324"/>
    </source>
</evidence>
<reference evidence="11" key="1">
    <citation type="submission" date="2025-08" db="UniProtKB">
        <authorList>
            <consortium name="Ensembl"/>
        </authorList>
    </citation>
    <scope>IDENTIFICATION</scope>
</reference>
<dbReference type="InterPro" id="IPR028565">
    <property type="entry name" value="MHD"/>
</dbReference>
<dbReference type="GeneTree" id="ENSGT00390000006191"/>
<dbReference type="PANTHER" id="PTHR16082:SF2">
    <property type="entry name" value="AP-5 COMPLEX SUBUNIT MU-1"/>
    <property type="match status" value="1"/>
</dbReference>
<dbReference type="PROSITE" id="PS51072">
    <property type="entry name" value="MHD"/>
    <property type="match status" value="1"/>
</dbReference>
<comment type="subcellular location">
    <subcellularLocation>
        <location evidence="1">Late endosome membrane</location>
        <topology evidence="1">Peripheral membrane protein</topology>
        <orientation evidence="1">Cytoplasmic side</orientation>
    </subcellularLocation>
    <subcellularLocation>
        <location evidence="2">Lysosome membrane</location>
        <topology evidence="2">Peripheral membrane protein</topology>
        <orientation evidence="2">Cytoplasmic side</orientation>
    </subcellularLocation>
</comment>
<dbReference type="Pfam" id="PF00928">
    <property type="entry name" value="Adap_comp_sub"/>
    <property type="match status" value="1"/>
</dbReference>
<dbReference type="GO" id="GO:0015031">
    <property type="term" value="P:protein transport"/>
    <property type="evidence" value="ECO:0007669"/>
    <property type="project" value="UniProtKB-KW"/>
</dbReference>
<reference evidence="11" key="2">
    <citation type="submission" date="2025-09" db="UniProtKB">
        <authorList>
            <consortium name="Ensembl"/>
        </authorList>
    </citation>
    <scope>IDENTIFICATION</scope>
</reference>
<dbReference type="InterPro" id="IPR036168">
    <property type="entry name" value="AP2_Mu_C_sf"/>
</dbReference>
<keyword evidence="6" id="KW-0813">Transport</keyword>
<dbReference type="GO" id="GO:0031902">
    <property type="term" value="C:late endosome membrane"/>
    <property type="evidence" value="ECO:0007669"/>
    <property type="project" value="UniProtKB-SubCell"/>
</dbReference>
<evidence type="ECO:0000256" key="2">
    <source>
        <dbReference type="ARBA" id="ARBA00004630"/>
    </source>
</evidence>
<keyword evidence="8" id="KW-0472">Membrane</keyword>
<dbReference type="GO" id="GO:0016197">
    <property type="term" value="P:endosomal transport"/>
    <property type="evidence" value="ECO:0007669"/>
    <property type="project" value="TreeGrafter"/>
</dbReference>
<evidence type="ECO:0000256" key="9">
    <source>
        <dbReference type="ARBA" id="ARBA00030827"/>
    </source>
</evidence>
<dbReference type="CDD" id="cd09256">
    <property type="entry name" value="AP_MuD_MHD"/>
    <property type="match status" value="1"/>
</dbReference>
<evidence type="ECO:0000313" key="11">
    <source>
        <dbReference type="Ensembl" id="ENSLLEP00000041805.1"/>
    </source>
</evidence>
<sequence>MPLRAVWIFSHGREQPSAVKFSRRFPTVEKRAKAFNRASHVSIPDNHEVLKALLLELGLTQENKNFVEYRDGCSRIRKTHVHALNVPDGKLWPVLAMQSADFIYACLPLVEQQLEPPPSLISISSISEAFSLLSGAMTFIHSGQNPEADVPSRLSHLASLLTQACPLGSPLDSNLIGLHEVVNSSAGNQAQKAPAWRFNRQKGKSQIDVHITEKVTCAQYDEGHDSDTWQVYGTVSCKCNLDAITASVTVGLHLPANGSPLQDILVHPCVTSVDSSLLISSSVAITDDSASNGPYKLPFTPPLEPFNLCHYTSQVPVPPILGCYQMTEDGCNVQISVKLKLHESVRNGFDHCEAHIPFFNKGHIKHFEYKVSHGQMEMSREKSRLVWVIGQKFPKSLEMVLSGTVTFSSDRLSSGPTDAVCGGNTAYVKLSFRIPEFTLTGCYTDQYSVQNFSTAKPKILTCKSLISQCEGARELLTVRARACERAPDCEGTHVRESELLTVRARTRERAPDCEGTHARTYVRASS</sequence>